<organism evidence="4 5">
    <name type="scientific">Mycobacterium kansasii</name>
    <dbReference type="NCBI Taxonomy" id="1768"/>
    <lineage>
        <taxon>Bacteria</taxon>
        <taxon>Bacillati</taxon>
        <taxon>Actinomycetota</taxon>
        <taxon>Actinomycetes</taxon>
        <taxon>Mycobacteriales</taxon>
        <taxon>Mycobacteriaceae</taxon>
        <taxon>Mycobacterium</taxon>
    </lineage>
</organism>
<dbReference type="InterPro" id="IPR009061">
    <property type="entry name" value="DNA-bd_dom_put_sf"/>
</dbReference>
<dbReference type="NCBIfam" id="TIGR01764">
    <property type="entry name" value="excise"/>
    <property type="match status" value="1"/>
</dbReference>
<dbReference type="Proteomes" id="UP000189229">
    <property type="component" value="Unassembled WGS sequence"/>
</dbReference>
<dbReference type="Proteomes" id="UP000188532">
    <property type="component" value="Unassembled WGS sequence"/>
</dbReference>
<protein>
    <submittedName>
        <fullName evidence="4">DNA binding, excisionase family domain protein</fullName>
    </submittedName>
</protein>
<evidence type="ECO:0000313" key="5">
    <source>
        <dbReference type="Proteomes" id="UP000188532"/>
    </source>
</evidence>
<sequence>MPNSPAHLNKLRAASERPYLSIAETADYLGITTRTVRQMVADGRLRGYKLGARVVRLRRDEIDSAMLPFGGGAA</sequence>
<evidence type="ECO:0000313" key="4">
    <source>
        <dbReference type="EMBL" id="OOK83959.1"/>
    </source>
</evidence>
<dbReference type="Proteomes" id="UP000516380">
    <property type="component" value="Chromosome"/>
</dbReference>
<dbReference type="EMBL" id="AP023343">
    <property type="protein sequence ID" value="BCI89384.1"/>
    <property type="molecule type" value="Genomic_DNA"/>
</dbReference>
<evidence type="ECO:0000313" key="6">
    <source>
        <dbReference type="Proteomes" id="UP000189229"/>
    </source>
</evidence>
<accession>A0A1V3XXH7</accession>
<proteinExistence type="predicted"/>
<dbReference type="EMBL" id="MVBN01000001">
    <property type="protein sequence ID" value="OOK83959.1"/>
    <property type="molecule type" value="Genomic_DNA"/>
</dbReference>
<dbReference type="InterPro" id="IPR041657">
    <property type="entry name" value="HTH_17"/>
</dbReference>
<gene>
    <name evidence="4" type="ORF">BZL29_1603</name>
    <name evidence="3" type="ORF">BZL30_0202</name>
    <name evidence="2" type="ORF">NIIDMKKI_45900</name>
</gene>
<dbReference type="RefSeq" id="WP_023372707.1">
    <property type="nucleotide sequence ID" value="NZ_BLYZ01000001.1"/>
</dbReference>
<evidence type="ECO:0000259" key="1">
    <source>
        <dbReference type="Pfam" id="PF12728"/>
    </source>
</evidence>
<evidence type="ECO:0000313" key="3">
    <source>
        <dbReference type="EMBL" id="OOK82517.1"/>
    </source>
</evidence>
<dbReference type="GO" id="GO:0003677">
    <property type="term" value="F:DNA binding"/>
    <property type="evidence" value="ECO:0007669"/>
    <property type="project" value="InterPro"/>
</dbReference>
<dbReference type="InterPro" id="IPR010093">
    <property type="entry name" value="SinI_DNA-bd"/>
</dbReference>
<evidence type="ECO:0000313" key="2">
    <source>
        <dbReference type="EMBL" id="BCI89384.1"/>
    </source>
</evidence>
<reference evidence="2 7" key="2">
    <citation type="submission" date="2020-07" db="EMBL/GenBank/DDBJ databases">
        <title>Mycobacterium kansasii (former subtype) with zoonotic potential isolated from diseased indoor pet cat, Japan.</title>
        <authorList>
            <person name="Fukano H."/>
            <person name="Terazono T."/>
            <person name="Hoshino Y."/>
        </authorList>
    </citation>
    <scope>NUCLEOTIDE SEQUENCE [LARGE SCALE GENOMIC DNA]</scope>
    <source>
        <strain evidence="2 7">Kuro-I</strain>
    </source>
</reference>
<dbReference type="Pfam" id="PF12728">
    <property type="entry name" value="HTH_17"/>
    <property type="match status" value="1"/>
</dbReference>
<dbReference type="STRING" id="1768.B1T50_25585"/>
<feature type="domain" description="Helix-turn-helix" evidence="1">
    <location>
        <begin position="19"/>
        <end position="64"/>
    </location>
</feature>
<reference evidence="5 6" key="1">
    <citation type="submission" date="2017-02" db="EMBL/GenBank/DDBJ databases">
        <title>Complete genome sequences of Mycobacterium kansasii strains isolated from rhesus macaques.</title>
        <authorList>
            <person name="Panda A."/>
            <person name="Nagaraj S."/>
            <person name="Zhao X."/>
            <person name="Tettelin H."/>
            <person name="Detolla L.J."/>
        </authorList>
    </citation>
    <scope>NUCLEOTIDE SEQUENCE [LARGE SCALE GENOMIC DNA]</scope>
    <source>
        <strain evidence="4 5">11-3469</strain>
        <strain evidence="3 6">11-3813</strain>
    </source>
</reference>
<dbReference type="AlphaFoldDB" id="A0A1V3XXH7"/>
<keyword evidence="7" id="KW-1185">Reference proteome</keyword>
<evidence type="ECO:0000313" key="7">
    <source>
        <dbReference type="Proteomes" id="UP000516380"/>
    </source>
</evidence>
<name>A0A1V3XXH7_MYCKA</name>
<dbReference type="GeneID" id="29698697"/>
<dbReference type="EMBL" id="MVBM01000001">
    <property type="protein sequence ID" value="OOK82517.1"/>
    <property type="molecule type" value="Genomic_DNA"/>
</dbReference>
<dbReference type="SUPFAM" id="SSF46955">
    <property type="entry name" value="Putative DNA-binding domain"/>
    <property type="match status" value="1"/>
</dbReference>